<feature type="compositionally biased region" description="Basic and acidic residues" evidence="1">
    <location>
        <begin position="188"/>
        <end position="203"/>
    </location>
</feature>
<dbReference type="RefSeq" id="XP_001025964.1">
    <property type="nucleotide sequence ID" value="XM_001025964.1"/>
</dbReference>
<dbReference type="InParanoid" id="Q24D70"/>
<evidence type="ECO:0000259" key="3">
    <source>
        <dbReference type="Pfam" id="PF10260"/>
    </source>
</evidence>
<dbReference type="InterPro" id="IPR004027">
    <property type="entry name" value="SEC_C_motif"/>
</dbReference>
<dbReference type="Proteomes" id="UP000009168">
    <property type="component" value="Unassembled WGS sequence"/>
</dbReference>
<organism evidence="4 5">
    <name type="scientific">Tetrahymena thermophila (strain SB210)</name>
    <dbReference type="NCBI Taxonomy" id="312017"/>
    <lineage>
        <taxon>Eukaryota</taxon>
        <taxon>Sar</taxon>
        <taxon>Alveolata</taxon>
        <taxon>Ciliophora</taxon>
        <taxon>Intramacronucleata</taxon>
        <taxon>Oligohymenophorea</taxon>
        <taxon>Hymenostomatida</taxon>
        <taxon>Tetrahymenina</taxon>
        <taxon>Tetrahymenidae</taxon>
        <taxon>Tetrahymena</taxon>
    </lineage>
</organism>
<dbReference type="eggNOG" id="ENOG502T6H3">
    <property type="taxonomic scope" value="Eukaryota"/>
</dbReference>
<evidence type="ECO:0000256" key="1">
    <source>
        <dbReference type="SAM" id="MobiDB-lite"/>
    </source>
</evidence>
<feature type="transmembrane region" description="Helical" evidence="2">
    <location>
        <begin position="71"/>
        <end position="88"/>
    </location>
</feature>
<evidence type="ECO:0000313" key="5">
    <source>
        <dbReference type="Proteomes" id="UP000009168"/>
    </source>
</evidence>
<feature type="domain" description="SAYSvFN" evidence="3">
    <location>
        <begin position="55"/>
        <end position="122"/>
    </location>
</feature>
<keyword evidence="2" id="KW-0472">Membrane</keyword>
<dbReference type="Pfam" id="PF10260">
    <property type="entry name" value="SAYSvFN"/>
    <property type="match status" value="1"/>
</dbReference>
<reference evidence="5" key="1">
    <citation type="journal article" date="2006" name="PLoS Biol.">
        <title>Macronuclear genome sequence of the ciliate Tetrahymena thermophila, a model eukaryote.</title>
        <authorList>
            <person name="Eisen J.A."/>
            <person name="Coyne R.S."/>
            <person name="Wu M."/>
            <person name="Wu D."/>
            <person name="Thiagarajan M."/>
            <person name="Wortman J.R."/>
            <person name="Badger J.H."/>
            <person name="Ren Q."/>
            <person name="Amedeo P."/>
            <person name="Jones K.M."/>
            <person name="Tallon L.J."/>
            <person name="Delcher A.L."/>
            <person name="Salzberg S.L."/>
            <person name="Silva J.C."/>
            <person name="Haas B.J."/>
            <person name="Majoros W.H."/>
            <person name="Farzad M."/>
            <person name="Carlton J.M."/>
            <person name="Smith R.K. Jr."/>
            <person name="Garg J."/>
            <person name="Pearlman R.E."/>
            <person name="Karrer K.M."/>
            <person name="Sun L."/>
            <person name="Manning G."/>
            <person name="Elde N.C."/>
            <person name="Turkewitz A.P."/>
            <person name="Asai D.J."/>
            <person name="Wilkes D.E."/>
            <person name="Wang Y."/>
            <person name="Cai H."/>
            <person name="Collins K."/>
            <person name="Stewart B.A."/>
            <person name="Lee S.R."/>
            <person name="Wilamowska K."/>
            <person name="Weinberg Z."/>
            <person name="Ruzzo W.L."/>
            <person name="Wloga D."/>
            <person name="Gaertig J."/>
            <person name="Frankel J."/>
            <person name="Tsao C.-C."/>
            <person name="Gorovsky M.A."/>
            <person name="Keeling P.J."/>
            <person name="Waller R.F."/>
            <person name="Patron N.J."/>
            <person name="Cherry J.M."/>
            <person name="Stover N.A."/>
            <person name="Krieger C.J."/>
            <person name="del Toro C."/>
            <person name="Ryder H.F."/>
            <person name="Williamson S.C."/>
            <person name="Barbeau R.A."/>
            <person name="Hamilton E.P."/>
            <person name="Orias E."/>
        </authorList>
    </citation>
    <scope>NUCLEOTIDE SEQUENCE [LARGE SCALE GENOMIC DNA]</scope>
    <source>
        <strain evidence="5">SB210</strain>
    </source>
</reference>
<evidence type="ECO:0000313" key="4">
    <source>
        <dbReference type="EMBL" id="EAS05719.1"/>
    </source>
</evidence>
<dbReference type="GeneID" id="7846974"/>
<dbReference type="OMA" id="KYYKHLF"/>
<dbReference type="OrthoDB" id="71310at2759"/>
<feature type="transmembrane region" description="Helical" evidence="2">
    <location>
        <begin position="48"/>
        <end position="65"/>
    </location>
</feature>
<dbReference type="InterPro" id="IPR019387">
    <property type="entry name" value="SAYSvFN_dom"/>
</dbReference>
<sequence length="212" mass="25439">MSENKANQLEKDYGIELVDSSEIQLKKKYDNYKYKKLAFHERILTFRFWKYIIFIFLWLISLKLIEKYTGFGSMFLIASILVLIFTNLSHKERKEGELSAYSIFNEGAKRILGDNPEQFMAQFGINRNRDDQNGEEEIKKNKKVVDLQIPKDSKEWMKQISKMGNKPCYCGSDKKYKKCCYYRELRQQQESQDYKKRQQDQQYKEAIYSDED</sequence>
<dbReference type="HOGENOM" id="CLU_1491838_0_0_1"/>
<name>Q24D70_TETTS</name>
<keyword evidence="2" id="KW-1133">Transmembrane helix</keyword>
<dbReference type="PANTHER" id="PTHR13527:SF0">
    <property type="entry name" value="SAYSVFN DOMAIN-CONTAINING PROTEIN 1"/>
    <property type="match status" value="1"/>
</dbReference>
<keyword evidence="2" id="KW-0812">Transmembrane</keyword>
<proteinExistence type="predicted"/>
<dbReference type="InterPro" id="IPR039159">
    <property type="entry name" value="SAYSD1"/>
</dbReference>
<dbReference type="Gene3D" id="3.10.450.50">
    <property type="match status" value="1"/>
</dbReference>
<dbReference type="PANTHER" id="PTHR13527">
    <property type="entry name" value="SAYSVFN DOMAIN-CONTAINING PROTEIN 1"/>
    <property type="match status" value="1"/>
</dbReference>
<gene>
    <name evidence="4" type="ORF">TTHERM_01104890</name>
</gene>
<dbReference type="AlphaFoldDB" id="Q24D70"/>
<dbReference type="KEGG" id="tet:TTHERM_01104890"/>
<dbReference type="SUPFAM" id="SSF103642">
    <property type="entry name" value="Sec-C motif"/>
    <property type="match status" value="1"/>
</dbReference>
<accession>Q24D70</accession>
<dbReference type="EMBL" id="GG662332">
    <property type="protein sequence ID" value="EAS05719.1"/>
    <property type="molecule type" value="Genomic_DNA"/>
</dbReference>
<feature type="region of interest" description="Disordered" evidence="1">
    <location>
        <begin position="188"/>
        <end position="212"/>
    </location>
</feature>
<evidence type="ECO:0000256" key="2">
    <source>
        <dbReference type="SAM" id="Phobius"/>
    </source>
</evidence>
<dbReference type="Pfam" id="PF02810">
    <property type="entry name" value="SEC-C"/>
    <property type="match status" value="1"/>
</dbReference>
<protein>
    <submittedName>
        <fullName evidence="4">SEC-C motif protein</fullName>
    </submittedName>
</protein>
<keyword evidence="5" id="KW-1185">Reference proteome</keyword>